<dbReference type="EMBL" id="JAAAIL010000773">
    <property type="protein sequence ID" value="KAG0273266.1"/>
    <property type="molecule type" value="Genomic_DNA"/>
</dbReference>
<dbReference type="Gene3D" id="1.10.530.10">
    <property type="match status" value="1"/>
</dbReference>
<dbReference type="Proteomes" id="UP001194580">
    <property type="component" value="Unassembled WGS sequence"/>
</dbReference>
<evidence type="ECO:0000313" key="2">
    <source>
        <dbReference type="Proteomes" id="UP001194580"/>
    </source>
</evidence>
<dbReference type="AlphaFoldDB" id="A0AAD4H4N3"/>
<dbReference type="SUPFAM" id="SSF53955">
    <property type="entry name" value="Lysozyme-like"/>
    <property type="match status" value="1"/>
</dbReference>
<proteinExistence type="predicted"/>
<dbReference type="InterPro" id="IPR023346">
    <property type="entry name" value="Lysozyme-like_dom_sf"/>
</dbReference>
<sequence>MVYKQYAQDQIDNIYGIIRFASNKVDLLDVHVGSDWGLNNRQLAYILATAEHESYFRPIKEIGGAKKSYNPYFGRGYVQLTHKENYA</sequence>
<comment type="caution">
    <text evidence="1">The sequence shown here is derived from an EMBL/GenBank/DDBJ whole genome shotgun (WGS) entry which is preliminary data.</text>
</comment>
<keyword evidence="2" id="KW-1185">Reference proteome</keyword>
<evidence type="ECO:0008006" key="3">
    <source>
        <dbReference type="Google" id="ProtNLM"/>
    </source>
</evidence>
<gene>
    <name evidence="1" type="ORF">BGZ95_010915</name>
</gene>
<evidence type="ECO:0000313" key="1">
    <source>
        <dbReference type="EMBL" id="KAG0273266.1"/>
    </source>
</evidence>
<organism evidence="1 2">
    <name type="scientific">Linnemannia exigua</name>
    <dbReference type="NCBI Taxonomy" id="604196"/>
    <lineage>
        <taxon>Eukaryota</taxon>
        <taxon>Fungi</taxon>
        <taxon>Fungi incertae sedis</taxon>
        <taxon>Mucoromycota</taxon>
        <taxon>Mortierellomycotina</taxon>
        <taxon>Mortierellomycetes</taxon>
        <taxon>Mortierellales</taxon>
        <taxon>Mortierellaceae</taxon>
        <taxon>Linnemannia</taxon>
    </lineage>
</organism>
<reference evidence="1" key="1">
    <citation type="journal article" date="2020" name="Fungal Divers.">
        <title>Resolving the Mortierellaceae phylogeny through synthesis of multi-gene phylogenetics and phylogenomics.</title>
        <authorList>
            <person name="Vandepol N."/>
            <person name="Liber J."/>
            <person name="Desiro A."/>
            <person name="Na H."/>
            <person name="Kennedy M."/>
            <person name="Barry K."/>
            <person name="Grigoriev I.V."/>
            <person name="Miller A.N."/>
            <person name="O'Donnell K."/>
            <person name="Stajich J.E."/>
            <person name="Bonito G."/>
        </authorList>
    </citation>
    <scope>NUCLEOTIDE SEQUENCE</scope>
    <source>
        <strain evidence="1">NRRL 28262</strain>
    </source>
</reference>
<feature type="non-terminal residue" evidence="1">
    <location>
        <position position="87"/>
    </location>
</feature>
<name>A0AAD4H4N3_9FUNG</name>
<accession>A0AAD4H4N3</accession>
<protein>
    <recommendedName>
        <fullName evidence="3">Glycoside hydrolase family 19 catalytic domain-containing protein</fullName>
    </recommendedName>
</protein>